<comment type="caution">
    <text evidence="2">The sequence shown here is derived from an EMBL/GenBank/DDBJ whole genome shotgun (WGS) entry which is preliminary data.</text>
</comment>
<evidence type="ECO:0000313" key="3">
    <source>
        <dbReference type="EMBL" id="CAL6111259.1"/>
    </source>
</evidence>
<dbReference type="AlphaFoldDB" id="A0AA86PWG3"/>
<dbReference type="EMBL" id="CAXDID020000704">
    <property type="protein sequence ID" value="CAL6111259.1"/>
    <property type="molecule type" value="Genomic_DNA"/>
</dbReference>
<feature type="signal peptide" evidence="1">
    <location>
        <begin position="1"/>
        <end position="17"/>
    </location>
</feature>
<accession>A0AA86PWG3</accession>
<keyword evidence="4" id="KW-1185">Reference proteome</keyword>
<dbReference type="Proteomes" id="UP001642409">
    <property type="component" value="Unassembled WGS sequence"/>
</dbReference>
<feature type="chain" id="PRO_5041635047" evidence="1">
    <location>
        <begin position="18"/>
        <end position="180"/>
    </location>
</feature>
<name>A0AA86PWG3_9EUKA</name>
<keyword evidence="1" id="KW-0732">Signal</keyword>
<evidence type="ECO:0000256" key="1">
    <source>
        <dbReference type="SAM" id="SignalP"/>
    </source>
</evidence>
<sequence>MNYQILTLSPTLFLTLAQSLLPYSFMQPQFIATQILMLSSDQYNLFWAVFSFKTKPANKLFQGLFRECGRSRCSLRQVIVNCCFCVNSIETNSQRQIITIQILYKQLQSNINNITLIYHFNNYQNLCVTKTIYVQKAYYSLNSIVQSLNILQLTDAIQELRGLQADTTVLPKHTYISYLQ</sequence>
<organism evidence="2">
    <name type="scientific">Hexamita inflata</name>
    <dbReference type="NCBI Taxonomy" id="28002"/>
    <lineage>
        <taxon>Eukaryota</taxon>
        <taxon>Metamonada</taxon>
        <taxon>Diplomonadida</taxon>
        <taxon>Hexamitidae</taxon>
        <taxon>Hexamitinae</taxon>
        <taxon>Hexamita</taxon>
    </lineage>
</organism>
<gene>
    <name evidence="2" type="ORF">HINF_LOCUS33928</name>
    <name evidence="3" type="ORF">HINF_LOCUS76311</name>
</gene>
<evidence type="ECO:0000313" key="4">
    <source>
        <dbReference type="Proteomes" id="UP001642409"/>
    </source>
</evidence>
<evidence type="ECO:0000313" key="2">
    <source>
        <dbReference type="EMBL" id="CAI9946283.1"/>
    </source>
</evidence>
<dbReference type="EMBL" id="CATOUU010000760">
    <property type="protein sequence ID" value="CAI9946283.1"/>
    <property type="molecule type" value="Genomic_DNA"/>
</dbReference>
<protein>
    <submittedName>
        <fullName evidence="3">Hypothetical_protein</fullName>
    </submittedName>
</protein>
<proteinExistence type="predicted"/>
<reference evidence="3 4" key="2">
    <citation type="submission" date="2024-07" db="EMBL/GenBank/DDBJ databases">
        <authorList>
            <person name="Akdeniz Z."/>
        </authorList>
    </citation>
    <scope>NUCLEOTIDE SEQUENCE [LARGE SCALE GENOMIC DNA]</scope>
</reference>
<reference evidence="2" key="1">
    <citation type="submission" date="2023-06" db="EMBL/GenBank/DDBJ databases">
        <authorList>
            <person name="Kurt Z."/>
        </authorList>
    </citation>
    <scope>NUCLEOTIDE SEQUENCE</scope>
</reference>